<proteinExistence type="predicted"/>
<feature type="transmembrane region" description="Helical" evidence="1">
    <location>
        <begin position="37"/>
        <end position="55"/>
    </location>
</feature>
<organism evidence="2">
    <name type="scientific">Virus NIOZ-UU159</name>
    <dbReference type="NCBI Taxonomy" id="2763270"/>
    <lineage>
        <taxon>Viruses</taxon>
    </lineage>
</organism>
<evidence type="ECO:0000313" key="2">
    <source>
        <dbReference type="EMBL" id="QPI16682.1"/>
    </source>
</evidence>
<sequence length="216" mass="25518">MISLFINILFLLTYNFLYCNIIEIVHNIFMANTYETIIIILAISINTGIILWFITHYRDMDFGGNPMLLNINYNKNKMESTNVSGDKCTTTCDSLDPVSDPKYNMQQIIKQSILLEEHLTNKNKRCRDCITKHFLHIIGLSEEAQMLATNKIDDYPLVNESVNLYNELFKIWIKNKNMNGKDESYILYCTNKLRDHRKQLIVIYFFDEKYKIKEDK</sequence>
<keyword evidence="1" id="KW-1133">Transmembrane helix</keyword>
<name>A0A7S9SUN9_9VIRU</name>
<dbReference type="EMBL" id="MW030593">
    <property type="protein sequence ID" value="QPI16682.1"/>
    <property type="molecule type" value="Genomic_DNA"/>
</dbReference>
<reference evidence="2" key="1">
    <citation type="submission" date="2020-08" db="EMBL/GenBank/DDBJ databases">
        <title>Bridging the membrane lipid divide: bacteria of the FCB group superphylum have the potential to synthesize archaeal ether lipids.</title>
        <authorList>
            <person name="Villanueva L."/>
            <person name="von Meijenfeldt F.A.B."/>
            <person name="Westbye A.B."/>
            <person name="Yadav S."/>
            <person name="Hopmans E.C."/>
            <person name="Dutilh B.E."/>
            <person name="Sinninghe Damste J.S."/>
        </authorList>
    </citation>
    <scope>NUCLEOTIDE SEQUENCE</scope>
    <source>
        <strain evidence="2">NIOZ-UU159</strain>
    </source>
</reference>
<keyword evidence="1" id="KW-0472">Membrane</keyword>
<protein>
    <submittedName>
        <fullName evidence="2">Uncharacterized protein</fullName>
    </submittedName>
</protein>
<keyword evidence="1" id="KW-0812">Transmembrane</keyword>
<accession>A0A7S9SUN9</accession>
<gene>
    <name evidence="2" type="ORF">NIOZUU159_00176</name>
</gene>
<evidence type="ECO:0000256" key="1">
    <source>
        <dbReference type="SAM" id="Phobius"/>
    </source>
</evidence>
<feature type="transmembrane region" description="Helical" evidence="1">
    <location>
        <begin position="6"/>
        <end position="25"/>
    </location>
</feature>